<protein>
    <submittedName>
        <fullName evidence="1">Uncharacterized protein</fullName>
    </submittedName>
</protein>
<reference evidence="1 2" key="1">
    <citation type="submission" date="2015-09" db="EMBL/GenBank/DDBJ databases">
        <title>Trachymyrmex zeteki WGS genome.</title>
        <authorList>
            <person name="Nygaard S."/>
            <person name="Hu H."/>
            <person name="Boomsma J."/>
            <person name="Zhang G."/>
        </authorList>
    </citation>
    <scope>NUCLEOTIDE SEQUENCE [LARGE SCALE GENOMIC DNA]</scope>
    <source>
        <strain evidence="1">Tzet28-1</strain>
        <tissue evidence="1">Whole body</tissue>
    </source>
</reference>
<dbReference type="Proteomes" id="UP000075809">
    <property type="component" value="Unassembled WGS sequence"/>
</dbReference>
<proteinExistence type="predicted"/>
<accession>A0A151XH48</accession>
<name>A0A151XH48_9HYME</name>
<dbReference type="AlphaFoldDB" id="A0A151XH48"/>
<sequence length="146" mass="16283">MRHRLLGIVIGSRATAVAIIFHYYCYRSEKRSLPGLRYVETSAIKKFCELVRGSFITQDGMARAILHVGSIHLSRFLSEFRWTAGPSRGSGSNLIAKNSLCVAEKLPSFRSLYTRPSLPCGGLTRVNKRYLLNYTLLTGALNTGEL</sequence>
<evidence type="ECO:0000313" key="1">
    <source>
        <dbReference type="EMBL" id="KYQ59732.1"/>
    </source>
</evidence>
<evidence type="ECO:0000313" key="2">
    <source>
        <dbReference type="Proteomes" id="UP000075809"/>
    </source>
</evidence>
<organism evidence="1 2">
    <name type="scientific">Mycetomoellerius zeteki</name>
    <dbReference type="NCBI Taxonomy" id="64791"/>
    <lineage>
        <taxon>Eukaryota</taxon>
        <taxon>Metazoa</taxon>
        <taxon>Ecdysozoa</taxon>
        <taxon>Arthropoda</taxon>
        <taxon>Hexapoda</taxon>
        <taxon>Insecta</taxon>
        <taxon>Pterygota</taxon>
        <taxon>Neoptera</taxon>
        <taxon>Endopterygota</taxon>
        <taxon>Hymenoptera</taxon>
        <taxon>Apocrita</taxon>
        <taxon>Aculeata</taxon>
        <taxon>Formicoidea</taxon>
        <taxon>Formicidae</taxon>
        <taxon>Myrmicinae</taxon>
        <taxon>Mycetomoellerius</taxon>
    </lineage>
</organism>
<dbReference type="EMBL" id="KQ982130">
    <property type="protein sequence ID" value="KYQ59732.1"/>
    <property type="molecule type" value="Genomic_DNA"/>
</dbReference>
<keyword evidence="2" id="KW-1185">Reference proteome</keyword>
<gene>
    <name evidence="1" type="ORF">ALC60_01116</name>
</gene>